<feature type="chain" id="PRO_5041663467" description="SCP domain-containing protein" evidence="2">
    <location>
        <begin position="25"/>
        <end position="177"/>
    </location>
</feature>
<name>A0AA85GDG5_9TREM</name>
<sequence length="177" mass="20663">MFLREKNVTLVVHILMILVNMIYANGGLDAKSEELLNLHRKYRQDLVDCKVDGQPPAKYMSPLKWNHDLARQAQSLANQCILRHDKRYSKQFSWVGQNIALHPTIKSGNWNNEKPYEVKPRHMCPMMQNIPQNSLQTSRAHTQHGQKPLTQSEKRVSTNVQNEGRDCNQREQSRSRY</sequence>
<evidence type="ECO:0000256" key="1">
    <source>
        <dbReference type="SAM" id="MobiDB-lite"/>
    </source>
</evidence>
<reference evidence="4" key="1">
    <citation type="submission" date="2022-06" db="EMBL/GenBank/DDBJ databases">
        <authorList>
            <person name="Berger JAMES D."/>
            <person name="Berger JAMES D."/>
        </authorList>
    </citation>
    <scope>NUCLEOTIDE SEQUENCE [LARGE SCALE GENOMIC DNA]</scope>
</reference>
<dbReference type="SUPFAM" id="SSF55797">
    <property type="entry name" value="PR-1-like"/>
    <property type="match status" value="1"/>
</dbReference>
<dbReference type="Proteomes" id="UP000050792">
    <property type="component" value="Unassembled WGS sequence"/>
</dbReference>
<evidence type="ECO:0000313" key="5">
    <source>
        <dbReference type="WBParaSite" id="SRDH1_90500.1"/>
    </source>
</evidence>
<evidence type="ECO:0000256" key="2">
    <source>
        <dbReference type="SAM" id="SignalP"/>
    </source>
</evidence>
<feature type="compositionally biased region" description="Polar residues" evidence="1">
    <location>
        <begin position="133"/>
        <end position="162"/>
    </location>
</feature>
<evidence type="ECO:0000259" key="3">
    <source>
        <dbReference type="SMART" id="SM00198"/>
    </source>
</evidence>
<evidence type="ECO:0000313" key="4">
    <source>
        <dbReference type="Proteomes" id="UP000050792"/>
    </source>
</evidence>
<feature type="signal peptide" evidence="2">
    <location>
        <begin position="1"/>
        <end position="24"/>
    </location>
</feature>
<dbReference type="WBParaSite" id="SRDH1_90500.1">
    <property type="protein sequence ID" value="SRDH1_90500.1"/>
    <property type="gene ID" value="SRDH1_90500"/>
</dbReference>
<reference evidence="5" key="2">
    <citation type="submission" date="2023-11" db="UniProtKB">
        <authorList>
            <consortium name="WormBaseParasite"/>
        </authorList>
    </citation>
    <scope>IDENTIFICATION</scope>
</reference>
<feature type="domain" description="SCP" evidence="3">
    <location>
        <begin position="30"/>
        <end position="136"/>
    </location>
</feature>
<dbReference type="CDD" id="cd05380">
    <property type="entry name" value="CAP_euk"/>
    <property type="match status" value="1"/>
</dbReference>
<accession>A0AA85GDG5</accession>
<dbReference type="InterPro" id="IPR035940">
    <property type="entry name" value="CAP_sf"/>
</dbReference>
<dbReference type="InterPro" id="IPR014044">
    <property type="entry name" value="CAP_dom"/>
</dbReference>
<keyword evidence="2" id="KW-0732">Signal</keyword>
<protein>
    <recommendedName>
        <fullName evidence="3">SCP domain-containing protein</fullName>
    </recommendedName>
</protein>
<proteinExistence type="predicted"/>
<feature type="region of interest" description="Disordered" evidence="1">
    <location>
        <begin position="133"/>
        <end position="177"/>
    </location>
</feature>
<keyword evidence="4" id="KW-1185">Reference proteome</keyword>
<dbReference type="Pfam" id="PF00188">
    <property type="entry name" value="CAP"/>
    <property type="match status" value="1"/>
</dbReference>
<dbReference type="SMART" id="SM00198">
    <property type="entry name" value="SCP"/>
    <property type="match status" value="1"/>
</dbReference>
<dbReference type="AlphaFoldDB" id="A0AA85GDG5"/>
<organism evidence="4 5">
    <name type="scientific">Schistosoma rodhaini</name>
    <dbReference type="NCBI Taxonomy" id="6188"/>
    <lineage>
        <taxon>Eukaryota</taxon>
        <taxon>Metazoa</taxon>
        <taxon>Spiralia</taxon>
        <taxon>Lophotrochozoa</taxon>
        <taxon>Platyhelminthes</taxon>
        <taxon>Trematoda</taxon>
        <taxon>Digenea</taxon>
        <taxon>Strigeidida</taxon>
        <taxon>Schistosomatoidea</taxon>
        <taxon>Schistosomatidae</taxon>
        <taxon>Schistosoma</taxon>
    </lineage>
</organism>
<feature type="compositionally biased region" description="Basic and acidic residues" evidence="1">
    <location>
        <begin position="163"/>
        <end position="177"/>
    </location>
</feature>
<dbReference type="Gene3D" id="3.40.33.10">
    <property type="entry name" value="CAP"/>
    <property type="match status" value="1"/>
</dbReference>